<dbReference type="Proteomes" id="UP001597448">
    <property type="component" value="Unassembled WGS sequence"/>
</dbReference>
<dbReference type="EC" id="3.4.-.-" evidence="3"/>
<evidence type="ECO:0000256" key="1">
    <source>
        <dbReference type="SAM" id="Phobius"/>
    </source>
</evidence>
<reference evidence="4" key="1">
    <citation type="journal article" date="2019" name="Int. J. Syst. Evol. Microbiol.">
        <title>The Global Catalogue of Microorganisms (GCM) 10K type strain sequencing project: providing services to taxonomists for standard genome sequencing and annotation.</title>
        <authorList>
            <consortium name="The Broad Institute Genomics Platform"/>
            <consortium name="The Broad Institute Genome Sequencing Center for Infectious Disease"/>
            <person name="Wu L."/>
            <person name="Ma J."/>
        </authorList>
    </citation>
    <scope>NUCLEOTIDE SEQUENCE [LARGE SCALE GENOMIC DNA]</scope>
    <source>
        <strain evidence="4">CCM 8725</strain>
    </source>
</reference>
<evidence type="ECO:0000313" key="3">
    <source>
        <dbReference type="EMBL" id="MFD2408255.1"/>
    </source>
</evidence>
<accession>A0ABW5EZN6</accession>
<comment type="caution">
    <text evidence="3">The sequence shown here is derived from an EMBL/GenBank/DDBJ whole genome shotgun (WGS) entry which is preliminary data.</text>
</comment>
<keyword evidence="4" id="KW-1185">Reference proteome</keyword>
<name>A0ABW5EZN6_9BACL</name>
<dbReference type="Pfam" id="PF02517">
    <property type="entry name" value="Rce1-like"/>
    <property type="match status" value="1"/>
</dbReference>
<keyword evidence="1" id="KW-1133">Transmembrane helix</keyword>
<sequence length="567" mass="62696">MNPVGQPLHQRPLTTKLILAGILGLVLFVMFQIAPQLLSGSGGDTALLSKSQIREKAAAFAAGQLGHEAGGQDEWVILYKTDSSFYGYMSREKLLPDYSKNKLDQRYPFDVYHAVLYTSGEAAARLAVDLNMYTGEPVAFAIGADADAAAGQNYGERPAATTKRTSTANPVSSIPDLSLEAKESLARPWLKLWGANPAKLKIEANAGGYGLVYSDSSVTIGELPLKYQFNYLNGEVSYFRAGFSAPAWHDTYVDGQTSLAKKLTLFGYGLPTLLLGILAMIYGILRRKHTSWKRGIFLSSVHFLIMMVSSYNIVSESGSGSAEARVTAVVMFIIYVLYSLLMSLLLYFSLVGGDGLWRSEEKLNPWPRASEPGYGHYVLKSIQAGYIWAFILLGVQTVMFIILSYTLDNWSTTDASQSPYNMKYAWLLPIVAWLAGLSEEAVYRLFGIRMLKKLVKNTLIASLITTLIWALGHTLYPIYPVISRPIELTVIGLLFSYIFIRYGFIAVMFSHVVFDSILMGATLIFMKDTVNIGAGIVTIVLPFIVGYLVYRFNPPRGPELEKPVRLQ</sequence>
<evidence type="ECO:0000259" key="2">
    <source>
        <dbReference type="Pfam" id="PF02517"/>
    </source>
</evidence>
<evidence type="ECO:0000313" key="4">
    <source>
        <dbReference type="Proteomes" id="UP001597448"/>
    </source>
</evidence>
<feature type="transmembrane region" description="Helical" evidence="1">
    <location>
        <begin position="296"/>
        <end position="314"/>
    </location>
</feature>
<feature type="transmembrane region" description="Helical" evidence="1">
    <location>
        <begin position="326"/>
        <end position="348"/>
    </location>
</feature>
<gene>
    <name evidence="3" type="ORF">ACFSX3_00130</name>
</gene>
<proteinExistence type="predicted"/>
<dbReference type="GO" id="GO:0016787">
    <property type="term" value="F:hydrolase activity"/>
    <property type="evidence" value="ECO:0007669"/>
    <property type="project" value="UniProtKB-KW"/>
</dbReference>
<dbReference type="InterPro" id="IPR003675">
    <property type="entry name" value="Rce1/LyrA-like_dom"/>
</dbReference>
<feature type="transmembrane region" description="Helical" evidence="1">
    <location>
        <begin position="386"/>
        <end position="406"/>
    </location>
</feature>
<feature type="transmembrane region" description="Helical" evidence="1">
    <location>
        <begin position="265"/>
        <end position="284"/>
    </location>
</feature>
<dbReference type="EMBL" id="JBHUKY010000001">
    <property type="protein sequence ID" value="MFD2408255.1"/>
    <property type="molecule type" value="Genomic_DNA"/>
</dbReference>
<dbReference type="RefSeq" id="WP_209994526.1">
    <property type="nucleotide sequence ID" value="NZ_JBHSVQ010000001.1"/>
</dbReference>
<protein>
    <submittedName>
        <fullName evidence="3">CPBP family intramembrane glutamic endopeptidase</fullName>
        <ecNumber evidence="3">3.4.-.-</ecNumber>
    </submittedName>
</protein>
<feature type="transmembrane region" description="Helical" evidence="1">
    <location>
        <begin position="458"/>
        <end position="476"/>
    </location>
</feature>
<feature type="transmembrane region" description="Helical" evidence="1">
    <location>
        <begin position="426"/>
        <end position="446"/>
    </location>
</feature>
<organism evidence="3 4">
    <name type="scientific">Paenibacillus rhizoplanae</name>
    <dbReference type="NCBI Taxonomy" id="1917181"/>
    <lineage>
        <taxon>Bacteria</taxon>
        <taxon>Bacillati</taxon>
        <taxon>Bacillota</taxon>
        <taxon>Bacilli</taxon>
        <taxon>Bacillales</taxon>
        <taxon>Paenibacillaceae</taxon>
        <taxon>Paenibacillus</taxon>
    </lineage>
</organism>
<keyword evidence="3" id="KW-0378">Hydrolase</keyword>
<feature type="transmembrane region" description="Helical" evidence="1">
    <location>
        <begin position="532"/>
        <end position="550"/>
    </location>
</feature>
<keyword evidence="1" id="KW-0472">Membrane</keyword>
<keyword evidence="1" id="KW-0812">Transmembrane</keyword>
<feature type="domain" description="CAAX prenyl protease 2/Lysostaphin resistance protein A-like" evidence="2">
    <location>
        <begin position="424"/>
        <end position="516"/>
    </location>
</feature>